<keyword evidence="5 15" id="KW-1133">Transmembrane helix</keyword>
<dbReference type="SUPFAM" id="SSF90112">
    <property type="entry name" value="Neurotransmitter-gated ion-channel transmembrane pore"/>
    <property type="match status" value="1"/>
</dbReference>
<reference evidence="19 20" key="1">
    <citation type="submission" date="2019-01" db="EMBL/GenBank/DDBJ databases">
        <title>A draft genome assembly of the solar-powered sea slug Elysia chlorotica.</title>
        <authorList>
            <person name="Cai H."/>
            <person name="Li Q."/>
            <person name="Fang X."/>
            <person name="Li J."/>
            <person name="Curtis N.E."/>
            <person name="Altenburger A."/>
            <person name="Shibata T."/>
            <person name="Feng M."/>
            <person name="Maeda T."/>
            <person name="Schwartz J.A."/>
            <person name="Shigenobu S."/>
            <person name="Lundholm N."/>
            <person name="Nishiyama T."/>
            <person name="Yang H."/>
            <person name="Hasebe M."/>
            <person name="Li S."/>
            <person name="Pierce S.K."/>
            <person name="Wang J."/>
        </authorList>
    </citation>
    <scope>NUCLEOTIDE SEQUENCE [LARGE SCALE GENOMIC DNA]</scope>
    <source>
        <strain evidence="19">EC2010</strain>
        <tissue evidence="19">Whole organism of an adult</tissue>
    </source>
</reference>
<dbReference type="Gene3D" id="1.20.58.390">
    <property type="entry name" value="Neurotransmitter-gated ion-channel transmembrane domain"/>
    <property type="match status" value="2"/>
</dbReference>
<evidence type="ECO:0000256" key="15">
    <source>
        <dbReference type="RuleBase" id="RU000687"/>
    </source>
</evidence>
<dbReference type="PROSITE" id="PS00236">
    <property type="entry name" value="NEUROTR_ION_CHANNEL"/>
    <property type="match status" value="1"/>
</dbReference>
<keyword evidence="20" id="KW-1185">Reference proteome</keyword>
<feature type="compositionally biased region" description="Basic residues" evidence="16">
    <location>
        <begin position="326"/>
        <end position="340"/>
    </location>
</feature>
<dbReference type="InterPro" id="IPR018000">
    <property type="entry name" value="Neurotransmitter_ion_chnl_CS"/>
</dbReference>
<dbReference type="Gene3D" id="2.70.170.10">
    <property type="entry name" value="Neurotransmitter-gated ion-channel ligand-binding domain"/>
    <property type="match status" value="1"/>
</dbReference>
<dbReference type="PANTHER" id="PTHR18945">
    <property type="entry name" value="NEUROTRANSMITTER GATED ION CHANNEL"/>
    <property type="match status" value="1"/>
</dbReference>
<keyword evidence="3" id="KW-1003">Cell membrane</keyword>
<proteinExistence type="inferred from homology"/>
<evidence type="ECO:0000256" key="6">
    <source>
        <dbReference type="ARBA" id="ARBA00023018"/>
    </source>
</evidence>
<dbReference type="PRINTS" id="PR00254">
    <property type="entry name" value="NICOTINICR"/>
</dbReference>
<dbReference type="CDD" id="cd19051">
    <property type="entry name" value="LGIC_TM_cation"/>
    <property type="match status" value="1"/>
</dbReference>
<evidence type="ECO:0000256" key="9">
    <source>
        <dbReference type="ARBA" id="ARBA00023157"/>
    </source>
</evidence>
<evidence type="ECO:0000256" key="1">
    <source>
        <dbReference type="ARBA" id="ARBA00009237"/>
    </source>
</evidence>
<keyword evidence="13 15" id="KW-0407">Ion channel</keyword>
<feature type="transmembrane region" description="Helical" evidence="15">
    <location>
        <begin position="604"/>
        <end position="623"/>
    </location>
</feature>
<dbReference type="STRING" id="188477.A0A3S1CB54"/>
<dbReference type="InterPro" id="IPR006029">
    <property type="entry name" value="Neurotrans-gated_channel_TM"/>
</dbReference>
<dbReference type="OrthoDB" id="5975154at2759"/>
<protein>
    <recommendedName>
        <fullName evidence="21">Neurotransmitter-gated ion-channel ligand-binding domain-containing protein</fullName>
    </recommendedName>
</protein>
<evidence type="ECO:0000256" key="13">
    <source>
        <dbReference type="ARBA" id="ARBA00023303"/>
    </source>
</evidence>
<keyword evidence="9" id="KW-1015">Disulfide bond</keyword>
<keyword evidence="7 15" id="KW-0406">Ion transport</keyword>
<evidence type="ECO:0000256" key="7">
    <source>
        <dbReference type="ARBA" id="ARBA00023065"/>
    </source>
</evidence>
<dbReference type="InterPro" id="IPR038050">
    <property type="entry name" value="Neuro_actylchol_rec"/>
</dbReference>
<dbReference type="NCBIfam" id="TIGR00860">
    <property type="entry name" value="LIC"/>
    <property type="match status" value="1"/>
</dbReference>
<evidence type="ECO:0000256" key="4">
    <source>
        <dbReference type="ARBA" id="ARBA00022692"/>
    </source>
</evidence>
<feature type="region of interest" description="Disordered" evidence="16">
    <location>
        <begin position="326"/>
        <end position="358"/>
    </location>
</feature>
<dbReference type="InterPro" id="IPR036719">
    <property type="entry name" value="Neuro-gated_channel_TM_sf"/>
</dbReference>
<evidence type="ECO:0000256" key="11">
    <source>
        <dbReference type="ARBA" id="ARBA00023180"/>
    </source>
</evidence>
<evidence type="ECO:0008006" key="21">
    <source>
        <dbReference type="Google" id="ProtNLM"/>
    </source>
</evidence>
<feature type="transmembrane region" description="Helical" evidence="15">
    <location>
        <begin position="235"/>
        <end position="253"/>
    </location>
</feature>
<feature type="transmembrane region" description="Helical" evidence="15">
    <location>
        <begin position="204"/>
        <end position="229"/>
    </location>
</feature>
<feature type="domain" description="Neurotransmitter-gated ion-channel transmembrane" evidence="18">
    <location>
        <begin position="210"/>
        <end position="348"/>
    </location>
</feature>
<keyword evidence="6" id="KW-0770">Synapse</keyword>
<dbReference type="InterPro" id="IPR006201">
    <property type="entry name" value="Neur_channel"/>
</dbReference>
<evidence type="ECO:0000256" key="14">
    <source>
        <dbReference type="ARBA" id="ARBA00034099"/>
    </source>
</evidence>
<dbReference type="GO" id="GO:0045211">
    <property type="term" value="C:postsynaptic membrane"/>
    <property type="evidence" value="ECO:0007669"/>
    <property type="project" value="InterPro"/>
</dbReference>
<dbReference type="SUPFAM" id="SSF63712">
    <property type="entry name" value="Nicotinic receptor ligand binding domain-like"/>
    <property type="match status" value="1"/>
</dbReference>
<dbReference type="InterPro" id="IPR006202">
    <property type="entry name" value="Neur_chan_lig-bd"/>
</dbReference>
<dbReference type="Pfam" id="PF02931">
    <property type="entry name" value="Neur_chan_LBD"/>
    <property type="match status" value="1"/>
</dbReference>
<keyword evidence="12" id="KW-1071">Ligand-gated ion channel</keyword>
<keyword evidence="11" id="KW-0325">Glycoprotein</keyword>
<evidence type="ECO:0000256" key="5">
    <source>
        <dbReference type="ARBA" id="ARBA00022989"/>
    </source>
</evidence>
<evidence type="ECO:0000313" key="19">
    <source>
        <dbReference type="EMBL" id="RUS87949.1"/>
    </source>
</evidence>
<dbReference type="EMBL" id="RQTK01000096">
    <property type="protein sequence ID" value="RUS87949.1"/>
    <property type="molecule type" value="Genomic_DNA"/>
</dbReference>
<evidence type="ECO:0000256" key="2">
    <source>
        <dbReference type="ARBA" id="ARBA00022448"/>
    </source>
</evidence>
<sequence length="641" mass="72386">MESLMIGYHRYARPVVNASDTVTVKFGLTLVQISDMDEVNQVLTINVWLEQEWEDERLTWNPQDYNNLTILRIPCEKLWLPDIVLYNSADDYTTGYMNSKAMVHHTGNVFWPPPAKFRSSCKIDITYFPFDDQTCELKFGSWTYDGFQVDITNRSDTVDLENYVFSGEWELIDVRIRRKVIKYACCDEPYPDVRFTIIIRRKTLYYLFNIIFPCLWLTILSLLGFWLPPDSGEKITLGITVLLAFSVFMLLIAESMPATSEFVPLIGIYLTVTMGMTSLSIILTVFVLQLHHVGPHKRPVPRWMRTLVCNVFARVVCMSRDSHPFAKRQHHEHQRKHYRARGRENRGNERPPSPNPKVVVETCGTTATQLHRGVDSHGGLRTDAPPYENFGGNIGDGNGGFSTSTKDNNRFICVNTSSTLSPGVEQRVMMPSVIREASEGNVITKPSNQGGSINSTRNNNCNGEVFFHQRDRVAPVNISDLAQTSLDGPEPSMQGLHCREYMFYEPDSYIHGSSDQMSRGGFGGHISRTPSFPSRTSSFRGDNYRASFRAALPVGRDGGGSLESPIAAGGGGIYLGRGCTDSSYDAYQQLVMEWQFIAHVMDRLLFWLFLFVALISSIAILVIKPLFKPPLEENFIPGTEP</sequence>
<evidence type="ECO:0000256" key="3">
    <source>
        <dbReference type="ARBA" id="ARBA00022475"/>
    </source>
</evidence>
<keyword evidence="2 15" id="KW-0813">Transport</keyword>
<dbReference type="InterPro" id="IPR002394">
    <property type="entry name" value="Nicotinic_acetylcholine_rcpt"/>
</dbReference>
<accession>A0A3S1CB54</accession>
<dbReference type="AlphaFoldDB" id="A0A3S1CB54"/>
<dbReference type="Pfam" id="PF02932">
    <property type="entry name" value="Neur_chan_memb"/>
    <property type="match status" value="1"/>
</dbReference>
<evidence type="ECO:0000259" key="17">
    <source>
        <dbReference type="Pfam" id="PF02931"/>
    </source>
</evidence>
<feature type="transmembrane region" description="Helical" evidence="15">
    <location>
        <begin position="265"/>
        <end position="290"/>
    </location>
</feature>
<keyword evidence="4 15" id="KW-0812">Transmembrane</keyword>
<keyword evidence="8 15" id="KW-0472">Membrane</keyword>
<dbReference type="GO" id="GO:0004888">
    <property type="term" value="F:transmembrane signaling receptor activity"/>
    <property type="evidence" value="ECO:0007669"/>
    <property type="project" value="InterPro"/>
</dbReference>
<name>A0A3S1CB54_ELYCH</name>
<comment type="subcellular location">
    <subcellularLocation>
        <location evidence="14">Synaptic cell membrane</location>
        <topology evidence="14">Multi-pass membrane protein</topology>
    </subcellularLocation>
</comment>
<keyword evidence="10" id="KW-0675">Receptor</keyword>
<evidence type="ECO:0000256" key="10">
    <source>
        <dbReference type="ARBA" id="ARBA00023170"/>
    </source>
</evidence>
<dbReference type="GO" id="GO:0022848">
    <property type="term" value="F:acetylcholine-gated monoatomic cation-selective channel activity"/>
    <property type="evidence" value="ECO:0007669"/>
    <property type="project" value="InterPro"/>
</dbReference>
<dbReference type="FunFam" id="1.20.58.390:FF:000073">
    <property type="entry name" value="Neuronal acetylcholine receptor subunit alpha-9-II"/>
    <property type="match status" value="1"/>
</dbReference>
<dbReference type="InterPro" id="IPR036734">
    <property type="entry name" value="Neur_chan_lig-bd_sf"/>
</dbReference>
<dbReference type="PRINTS" id="PR00252">
    <property type="entry name" value="NRIONCHANNEL"/>
</dbReference>
<organism evidence="19 20">
    <name type="scientific">Elysia chlorotica</name>
    <name type="common">Eastern emerald elysia</name>
    <name type="synonym">Sea slug</name>
    <dbReference type="NCBI Taxonomy" id="188477"/>
    <lineage>
        <taxon>Eukaryota</taxon>
        <taxon>Metazoa</taxon>
        <taxon>Spiralia</taxon>
        <taxon>Lophotrochozoa</taxon>
        <taxon>Mollusca</taxon>
        <taxon>Gastropoda</taxon>
        <taxon>Heterobranchia</taxon>
        <taxon>Euthyneura</taxon>
        <taxon>Panpulmonata</taxon>
        <taxon>Sacoglossa</taxon>
        <taxon>Placobranchoidea</taxon>
        <taxon>Plakobranchidae</taxon>
        <taxon>Elysia</taxon>
    </lineage>
</organism>
<evidence type="ECO:0000313" key="20">
    <source>
        <dbReference type="Proteomes" id="UP000271974"/>
    </source>
</evidence>
<comment type="similarity">
    <text evidence="1">Belongs to the ligand-gated ion channel (TC 1.A.9) family. Acetylcholine receptor (TC 1.A.9.1) subfamily.</text>
</comment>
<evidence type="ECO:0000256" key="16">
    <source>
        <dbReference type="SAM" id="MobiDB-lite"/>
    </source>
</evidence>
<evidence type="ECO:0000256" key="8">
    <source>
        <dbReference type="ARBA" id="ARBA00023136"/>
    </source>
</evidence>
<gene>
    <name evidence="19" type="ORF">EGW08_004304</name>
</gene>
<dbReference type="CDD" id="cd18997">
    <property type="entry name" value="LGIC_ECD_nAChR"/>
    <property type="match status" value="1"/>
</dbReference>
<feature type="domain" description="Neurotransmitter-gated ion-channel ligand-binding" evidence="17">
    <location>
        <begin position="2"/>
        <end position="203"/>
    </location>
</feature>
<dbReference type="FunFam" id="2.70.170.10:FF:000016">
    <property type="entry name" value="Nicotinic acetylcholine receptor subunit"/>
    <property type="match status" value="1"/>
</dbReference>
<evidence type="ECO:0000259" key="18">
    <source>
        <dbReference type="Pfam" id="PF02932"/>
    </source>
</evidence>
<evidence type="ECO:0000256" key="12">
    <source>
        <dbReference type="ARBA" id="ARBA00023286"/>
    </source>
</evidence>
<comment type="caution">
    <text evidence="19">The sequence shown here is derived from an EMBL/GenBank/DDBJ whole genome shotgun (WGS) entry which is preliminary data.</text>
</comment>
<dbReference type="Proteomes" id="UP000271974">
    <property type="component" value="Unassembled WGS sequence"/>
</dbReference>